<feature type="signal peptide" evidence="3">
    <location>
        <begin position="1"/>
        <end position="27"/>
    </location>
</feature>
<dbReference type="PANTHER" id="PTHR24104:SF25">
    <property type="entry name" value="PROTEIN LIN-41"/>
    <property type="match status" value="1"/>
</dbReference>
<dbReference type="GO" id="GO:0008270">
    <property type="term" value="F:zinc ion binding"/>
    <property type="evidence" value="ECO:0007669"/>
    <property type="project" value="UniProtKB-KW"/>
</dbReference>
<feature type="chain" id="PRO_5037121452" description="6-bladed beta-propeller" evidence="3">
    <location>
        <begin position="28"/>
        <end position="337"/>
    </location>
</feature>
<dbReference type="AlphaFoldDB" id="A0A936YXL7"/>
<organism evidence="4 5">
    <name type="scientific">Ramlibacter monticola</name>
    <dbReference type="NCBI Taxonomy" id="1926872"/>
    <lineage>
        <taxon>Bacteria</taxon>
        <taxon>Pseudomonadati</taxon>
        <taxon>Pseudomonadota</taxon>
        <taxon>Betaproteobacteria</taxon>
        <taxon>Burkholderiales</taxon>
        <taxon>Comamonadaceae</taxon>
        <taxon>Ramlibacter</taxon>
    </lineage>
</organism>
<evidence type="ECO:0000256" key="1">
    <source>
        <dbReference type="ARBA" id="ARBA00022737"/>
    </source>
</evidence>
<dbReference type="GO" id="GO:0061630">
    <property type="term" value="F:ubiquitin protein ligase activity"/>
    <property type="evidence" value="ECO:0007669"/>
    <property type="project" value="TreeGrafter"/>
</dbReference>
<dbReference type="SUPFAM" id="SSF101898">
    <property type="entry name" value="NHL repeat"/>
    <property type="match status" value="1"/>
</dbReference>
<protein>
    <recommendedName>
        <fullName evidence="6">6-bladed beta-propeller</fullName>
    </recommendedName>
</protein>
<dbReference type="PROSITE" id="PS51125">
    <property type="entry name" value="NHL"/>
    <property type="match status" value="1"/>
</dbReference>
<dbReference type="PROSITE" id="PS51257">
    <property type="entry name" value="PROKAR_LIPOPROTEIN"/>
    <property type="match status" value="1"/>
</dbReference>
<dbReference type="InterPro" id="IPR001258">
    <property type="entry name" value="NHL_repeat"/>
</dbReference>
<keyword evidence="3" id="KW-0732">Signal</keyword>
<dbReference type="PANTHER" id="PTHR24104">
    <property type="entry name" value="E3 UBIQUITIN-PROTEIN LIGASE NHLRC1-RELATED"/>
    <property type="match status" value="1"/>
</dbReference>
<evidence type="ECO:0008006" key="6">
    <source>
        <dbReference type="Google" id="ProtNLM"/>
    </source>
</evidence>
<comment type="caution">
    <text evidence="4">The sequence shown here is derived from an EMBL/GenBank/DDBJ whole genome shotgun (WGS) entry which is preliminary data.</text>
</comment>
<reference evidence="4 5" key="1">
    <citation type="journal article" date="2017" name="Int. J. Syst. Evol. Microbiol.">
        <title>Ramlibacter monticola sp. nov., isolated from forest soil.</title>
        <authorList>
            <person name="Chaudhary D.K."/>
            <person name="Kim J."/>
        </authorList>
    </citation>
    <scope>NUCLEOTIDE SEQUENCE [LARGE SCALE GENOMIC DNA]</scope>
    <source>
        <strain evidence="4 5">KACC 19175</strain>
    </source>
</reference>
<evidence type="ECO:0000313" key="5">
    <source>
        <dbReference type="Proteomes" id="UP000599109"/>
    </source>
</evidence>
<dbReference type="Gene3D" id="2.120.10.30">
    <property type="entry name" value="TolB, C-terminal domain"/>
    <property type="match status" value="2"/>
</dbReference>
<dbReference type="GO" id="GO:0043161">
    <property type="term" value="P:proteasome-mediated ubiquitin-dependent protein catabolic process"/>
    <property type="evidence" value="ECO:0007669"/>
    <property type="project" value="TreeGrafter"/>
</dbReference>
<evidence type="ECO:0000256" key="3">
    <source>
        <dbReference type="SAM" id="SignalP"/>
    </source>
</evidence>
<feature type="repeat" description="NHL" evidence="2">
    <location>
        <begin position="248"/>
        <end position="280"/>
    </location>
</feature>
<evidence type="ECO:0000313" key="4">
    <source>
        <dbReference type="EMBL" id="MBL0390748.1"/>
    </source>
</evidence>
<name>A0A936YXL7_9BURK</name>
<gene>
    <name evidence="4" type="ORF">JJ685_06275</name>
</gene>
<accession>A0A936YXL7</accession>
<dbReference type="InterPro" id="IPR011042">
    <property type="entry name" value="6-blade_b-propeller_TolB-like"/>
</dbReference>
<dbReference type="GO" id="GO:0000209">
    <property type="term" value="P:protein polyubiquitination"/>
    <property type="evidence" value="ECO:0007669"/>
    <property type="project" value="TreeGrafter"/>
</dbReference>
<sequence>MVNAPLRRRAFTLAGTGLALGLGGCAAVDGAQPVASPPGGTGGAILSHWLSLTGGWRLDPQSPPQVARLLGGRNDFVQPVGVAARNGVLLVADAGARTLWRVERARDAMAPFTTFRGGVADAGASMQLGSDFSAWVALPAERMVVQYDARGRIVRRWADEVDAPRPVAVAVPEDRSRVLVGDSATAQVLVFDALGQVQGRLGGRHPLPLQSIAAMALGPRGLYVLDRLAQQVMVFDPRGVLVEVLAEHQLVQPRALAVDGSGRVFVSDEADQTIKVFRGEELLGVAGGRGAGPSRFGRIESMALDGNLLYVADSQNARVQVLMVAPPSMEAPPERRR</sequence>
<dbReference type="EMBL" id="JAEQNE010000001">
    <property type="protein sequence ID" value="MBL0390748.1"/>
    <property type="molecule type" value="Genomic_DNA"/>
</dbReference>
<dbReference type="Proteomes" id="UP000599109">
    <property type="component" value="Unassembled WGS sequence"/>
</dbReference>
<dbReference type="RefSeq" id="WP_201673329.1">
    <property type="nucleotide sequence ID" value="NZ_JAEQNE010000001.1"/>
</dbReference>
<proteinExistence type="predicted"/>
<keyword evidence="1" id="KW-0677">Repeat</keyword>
<dbReference type="InterPro" id="IPR050952">
    <property type="entry name" value="TRIM-NHL_E3_ligases"/>
</dbReference>
<keyword evidence="5" id="KW-1185">Reference proteome</keyword>
<evidence type="ECO:0000256" key="2">
    <source>
        <dbReference type="PROSITE-ProRule" id="PRU00504"/>
    </source>
</evidence>